<comment type="cofactor">
    <cofactor evidence="1">
        <name>pyridoxal 5'-phosphate</name>
        <dbReference type="ChEBI" id="CHEBI:597326"/>
    </cofactor>
</comment>
<dbReference type="PANTHER" id="PTHR11482">
    <property type="entry name" value="ARGININE/DIAMINOPIMELATE/ORNITHINE DECARBOXYLASE"/>
    <property type="match status" value="1"/>
</dbReference>
<gene>
    <name evidence="7" type="ORF">PCOR1329_LOCUS36753</name>
</gene>
<sequence length="445" mass="46754">MASISLVLLGGGSLHQVEGRAMRERAMAPSCRGAVTLALLLHDLAWVSFVPEAGVLAMLAGLVLQAKLVREEQGKCPLEHAVALALRDLGGGSRHPRPILLLDLGRVSRALAAWRSELPRLVPQFPVGQDADRKTVQLLHAERCCFTCTTLPEIRLALSLGISPKDIFFAQPRKPRPHLSFAREHGVELMTFEDRGPRSVAAEHAGARLLLSVACSEERGGSAEAPPFAVRFGAQRDSWRPLLELAAGLGLSVVGVSLSCGPRRASCLGEALGAAREAMSLAVACGFEVTVLEVGGAFAALAGGGQAAQSADDVEGHLRRRFPSAAWPGLRILAEPGRHVAQGAVALLTPGRAPLAGGSERCSPSGGRWGTFGSPCAVDWSGEDMPAVSSPSTRWLLWQALPTGSPSDGTAAWRAAPPAAAPPVPQPQLPTAAPTVWYFSEEEVS</sequence>
<dbReference type="PANTHER" id="PTHR11482:SF6">
    <property type="entry name" value="ORNITHINE DECARBOXYLASE 1-RELATED"/>
    <property type="match status" value="1"/>
</dbReference>
<proteinExistence type="inferred from homology"/>
<evidence type="ECO:0000313" key="8">
    <source>
        <dbReference type="Proteomes" id="UP001189429"/>
    </source>
</evidence>
<dbReference type="Gene3D" id="3.20.20.10">
    <property type="entry name" value="Alanine racemase"/>
    <property type="match status" value="1"/>
</dbReference>
<feature type="domain" description="Orn/DAP/Arg decarboxylase 2 N-terminal" evidence="6">
    <location>
        <begin position="105"/>
        <end position="341"/>
    </location>
</feature>
<dbReference type="EMBL" id="CAUYUJ010014467">
    <property type="protein sequence ID" value="CAK0841590.1"/>
    <property type="molecule type" value="Genomic_DNA"/>
</dbReference>
<dbReference type="InterPro" id="IPR022644">
    <property type="entry name" value="De-COase2_N"/>
</dbReference>
<evidence type="ECO:0000256" key="1">
    <source>
        <dbReference type="ARBA" id="ARBA00001933"/>
    </source>
</evidence>
<dbReference type="Pfam" id="PF02784">
    <property type="entry name" value="Orn_Arg_deC_N"/>
    <property type="match status" value="1"/>
</dbReference>
<accession>A0ABN9T998</accession>
<comment type="caution">
    <text evidence="7">The sequence shown here is derived from an EMBL/GenBank/DDBJ whole genome shotgun (WGS) entry which is preliminary data.</text>
</comment>
<evidence type="ECO:0000256" key="2">
    <source>
        <dbReference type="ARBA" id="ARBA00008872"/>
    </source>
</evidence>
<comment type="similarity">
    <text evidence="2">Belongs to the Orn/Lys/Arg decarboxylase class-II family.</text>
</comment>
<dbReference type="Proteomes" id="UP001189429">
    <property type="component" value="Unassembled WGS sequence"/>
</dbReference>
<keyword evidence="3" id="KW-0663">Pyridoxal phosphate</keyword>
<dbReference type="SUPFAM" id="SSF51419">
    <property type="entry name" value="PLP-binding barrel"/>
    <property type="match status" value="1"/>
</dbReference>
<evidence type="ECO:0000256" key="4">
    <source>
        <dbReference type="ARBA" id="ARBA00023239"/>
    </source>
</evidence>
<reference evidence="7" key="1">
    <citation type="submission" date="2023-10" db="EMBL/GenBank/DDBJ databases">
        <authorList>
            <person name="Chen Y."/>
            <person name="Shah S."/>
            <person name="Dougan E. K."/>
            <person name="Thang M."/>
            <person name="Chan C."/>
        </authorList>
    </citation>
    <scope>NUCLEOTIDE SEQUENCE [LARGE SCALE GENOMIC DNA]</scope>
</reference>
<protein>
    <recommendedName>
        <fullName evidence="6">Orn/DAP/Arg decarboxylase 2 N-terminal domain-containing protein</fullName>
    </recommendedName>
</protein>
<evidence type="ECO:0000313" key="7">
    <source>
        <dbReference type="EMBL" id="CAK0841590.1"/>
    </source>
</evidence>
<organism evidence="7 8">
    <name type="scientific">Prorocentrum cordatum</name>
    <dbReference type="NCBI Taxonomy" id="2364126"/>
    <lineage>
        <taxon>Eukaryota</taxon>
        <taxon>Sar</taxon>
        <taxon>Alveolata</taxon>
        <taxon>Dinophyceae</taxon>
        <taxon>Prorocentrales</taxon>
        <taxon>Prorocentraceae</taxon>
        <taxon>Prorocentrum</taxon>
    </lineage>
</organism>
<feature type="region of interest" description="Disordered" evidence="5">
    <location>
        <begin position="406"/>
        <end position="428"/>
    </location>
</feature>
<evidence type="ECO:0000256" key="5">
    <source>
        <dbReference type="SAM" id="MobiDB-lite"/>
    </source>
</evidence>
<name>A0ABN9T998_9DINO</name>
<dbReference type="InterPro" id="IPR002433">
    <property type="entry name" value="Orn_de-COase"/>
</dbReference>
<dbReference type="PRINTS" id="PR01182">
    <property type="entry name" value="ORNDCRBXLASE"/>
</dbReference>
<evidence type="ECO:0000256" key="3">
    <source>
        <dbReference type="ARBA" id="ARBA00022898"/>
    </source>
</evidence>
<keyword evidence="4" id="KW-0456">Lyase</keyword>
<keyword evidence="8" id="KW-1185">Reference proteome</keyword>
<dbReference type="InterPro" id="IPR029066">
    <property type="entry name" value="PLP-binding_barrel"/>
</dbReference>
<evidence type="ECO:0000259" key="6">
    <source>
        <dbReference type="Pfam" id="PF02784"/>
    </source>
</evidence>
<feature type="compositionally biased region" description="Pro residues" evidence="5">
    <location>
        <begin position="419"/>
        <end position="428"/>
    </location>
</feature>